<reference evidence="2 3" key="1">
    <citation type="submission" date="2023-03" db="EMBL/GenBank/DDBJ databases">
        <title>Complete genome sequences of several Auritidibacter ignavus strains isolated from ear infections.</title>
        <authorList>
            <person name="Baehr T."/>
            <person name="Baumhoegger A.M."/>
        </authorList>
    </citation>
    <scope>NUCLEOTIDE SEQUENCE [LARGE SCALE GENOMIC DNA]</scope>
    <source>
        <strain evidence="2 3">BABAE-6</strain>
    </source>
</reference>
<dbReference type="EMBL" id="CP122566">
    <property type="protein sequence ID" value="WGH92818.1"/>
    <property type="molecule type" value="Genomic_DNA"/>
</dbReference>
<organism evidence="2 3">
    <name type="scientific">Auritidibacter ignavus</name>
    <dbReference type="NCBI Taxonomy" id="678932"/>
    <lineage>
        <taxon>Bacteria</taxon>
        <taxon>Bacillati</taxon>
        <taxon>Actinomycetota</taxon>
        <taxon>Actinomycetes</taxon>
        <taxon>Micrococcales</taxon>
        <taxon>Micrococcaceae</taxon>
        <taxon>Auritidibacter</taxon>
    </lineage>
</organism>
<dbReference type="Proteomes" id="UP001224674">
    <property type="component" value="Chromosome"/>
</dbReference>
<evidence type="ECO:0000313" key="2">
    <source>
        <dbReference type="EMBL" id="WGH92818.1"/>
    </source>
</evidence>
<dbReference type="RefSeq" id="WP_279674739.1">
    <property type="nucleotide sequence ID" value="NZ_CP122566.1"/>
</dbReference>
<feature type="chain" id="PRO_5042570736" evidence="1">
    <location>
        <begin position="26"/>
        <end position="207"/>
    </location>
</feature>
<dbReference type="PROSITE" id="PS51257">
    <property type="entry name" value="PROKAR_LIPOPROTEIN"/>
    <property type="match status" value="1"/>
</dbReference>
<proteinExistence type="predicted"/>
<sequence length="207" mass="21834">MSHRSPMSKVSALLLLVFSFYILSACTSAPTPDPLSSGTADDGAGTNDFSTISVGSEGRLVDVVVDDEITTWLNTIAESDNELPPTPKNGAWQTYTMPTGDTVIFEARGQASFDVLEILAYPDGLDAEGVPVSVVTYPLCGPHAEVSCEDAAWGTSGVKISSGVVEEAIADTEYYAIGGILLPNGDSHPDSFMALLRKQSGDEEPKK</sequence>
<dbReference type="AlphaFoldDB" id="A0AAJ6DEP1"/>
<keyword evidence="3" id="KW-1185">Reference proteome</keyword>
<evidence type="ECO:0000256" key="1">
    <source>
        <dbReference type="SAM" id="SignalP"/>
    </source>
</evidence>
<keyword evidence="1" id="KW-0732">Signal</keyword>
<gene>
    <name evidence="2" type="ORF">QDX21_11035</name>
</gene>
<feature type="signal peptide" evidence="1">
    <location>
        <begin position="1"/>
        <end position="25"/>
    </location>
</feature>
<evidence type="ECO:0000313" key="3">
    <source>
        <dbReference type="Proteomes" id="UP001224674"/>
    </source>
</evidence>
<name>A0AAJ6DEP1_9MICC</name>
<accession>A0AAJ6DEP1</accession>
<protein>
    <submittedName>
        <fullName evidence="2">Uncharacterized protein</fullName>
    </submittedName>
</protein>